<dbReference type="SMR" id="A0A060B8E7"/>
<name>A0A060B8E7_9GAMM</name>
<reference evidence="1" key="1">
    <citation type="journal article" date="2018" name="Nat. Biotechnol.">
        <title>A standardized bacterial taxonomy based on genome phylogeny substantially revises the tree of life.</title>
        <authorList>
            <person name="Parks D.H."/>
            <person name="Chuvochina M."/>
            <person name="Waite D.W."/>
            <person name="Rinke C."/>
            <person name="Skarshewski A."/>
            <person name="Chaumeil P.A."/>
            <person name="Hugenholtz P."/>
        </authorList>
    </citation>
    <scope>NUCLEOTIDE SEQUENCE [LARGE SCALE GENOMIC DNA]</scope>
    <source>
        <strain evidence="1">UBA11284</strain>
    </source>
</reference>
<evidence type="ECO:0000313" key="1">
    <source>
        <dbReference type="EMBL" id="HCA02959.1"/>
    </source>
</evidence>
<comment type="caution">
    <text evidence="1">The sequence shown here is derived from an EMBL/GenBank/DDBJ whole genome shotgun (WGS) entry which is preliminary data.</text>
</comment>
<proteinExistence type="predicted"/>
<dbReference type="EMBL" id="DOTR01000068">
    <property type="protein sequence ID" value="HCA02959.1"/>
    <property type="molecule type" value="Genomic_DNA"/>
</dbReference>
<sequence>MELKELKQFVAGHDNFEIRVITHSGSRFYQLELEDVEGERHMLTQRGKPMLFRSLDDVYLELKRAGIHRAYLVQHVPQDEVIGRDAHYSSPLTSRMPLVF</sequence>
<dbReference type="InterPro" id="IPR045508">
    <property type="entry name" value="DUF6482"/>
</dbReference>
<gene>
    <name evidence="1" type="ORF">DEO68_12470</name>
</gene>
<dbReference type="HOGENOM" id="CLU_2300794_0_0_6"/>
<protein>
    <submittedName>
        <fullName evidence="1">Uncharacterized protein</fullName>
    </submittedName>
</protein>
<accession>A0A060B8E7</accession>
<dbReference type="RefSeq" id="WP_038476962.1">
    <property type="nucleotide sequence ID" value="NZ_JAWXXT010000001.1"/>
</dbReference>
<dbReference type="OrthoDB" id="6183006at2"/>
<dbReference type="Pfam" id="PF20090">
    <property type="entry name" value="DUF6482"/>
    <property type="match status" value="1"/>
</dbReference>
<dbReference type="KEGG" id="hcs:FF32_00215"/>
<organism evidence="1">
    <name type="scientific">Halomonas campaniensis</name>
    <dbReference type="NCBI Taxonomy" id="213554"/>
    <lineage>
        <taxon>Bacteria</taxon>
        <taxon>Pseudomonadati</taxon>
        <taxon>Pseudomonadota</taxon>
        <taxon>Gammaproteobacteria</taxon>
        <taxon>Oceanospirillales</taxon>
        <taxon>Halomonadaceae</taxon>
        <taxon>Halomonas</taxon>
    </lineage>
</organism>
<dbReference type="AlphaFoldDB" id="A0A060B8E7"/>